<dbReference type="Pfam" id="PF10003">
    <property type="entry name" value="DUF2244"/>
    <property type="match status" value="1"/>
</dbReference>
<dbReference type="Proteomes" id="UP000642265">
    <property type="component" value="Unassembled WGS sequence"/>
</dbReference>
<protein>
    <submittedName>
        <fullName evidence="2">DUF2244 domain-containing protein</fullName>
    </submittedName>
</protein>
<sequence>MVSVPTTRFPTVLFHSVLRPRRSTRPRQTRIVLALVAGLIGLAGFGFGLAGAWPVIGFGGLEVGLFYAALRFHQATGRSSETLRLTERELTVTRIGRRGRRQRWSFRPYWVRVSVRHAGNGGVELCSHGRSLVVGTFLGVPERERLAADLRCALTPLAGGAPVAAPRPGTEAAGCTPCRPAEV</sequence>
<reference evidence="2" key="2">
    <citation type="submission" date="2020-10" db="EMBL/GenBank/DDBJ databases">
        <title>Enrichment of novel Verrucomicrobia, Bacteroidetes and Krumholzibacteria in an oxygen-limited, methane- and iron-fed bioreactor inoculated with Bothnian Sea sediments.</title>
        <authorList>
            <person name="Martins P.D."/>
            <person name="de Jong A."/>
            <person name="Lenstra W.K."/>
            <person name="van Helmond N.A.G.M."/>
            <person name="Slomp C.P."/>
            <person name="Jetten M.S.M."/>
            <person name="Welte C.U."/>
            <person name="Rasigraf O."/>
        </authorList>
    </citation>
    <scope>NUCLEOTIDE SEQUENCE</scope>
    <source>
        <strain evidence="2">MAG47</strain>
    </source>
</reference>
<dbReference type="EMBL" id="JACZKO010000048">
    <property type="protein sequence ID" value="MBE0562757.1"/>
    <property type="molecule type" value="Genomic_DNA"/>
</dbReference>
<name>A0A8I0N710_BRUAN</name>
<keyword evidence="1" id="KW-0812">Transmembrane</keyword>
<feature type="transmembrane region" description="Helical" evidence="1">
    <location>
        <begin position="29"/>
        <end position="47"/>
    </location>
</feature>
<evidence type="ECO:0000256" key="1">
    <source>
        <dbReference type="SAM" id="Phobius"/>
    </source>
</evidence>
<organism evidence="2 3">
    <name type="scientific">Brucella anthropi</name>
    <name type="common">Ochrobactrum anthropi</name>
    <dbReference type="NCBI Taxonomy" id="529"/>
    <lineage>
        <taxon>Bacteria</taxon>
        <taxon>Pseudomonadati</taxon>
        <taxon>Pseudomonadota</taxon>
        <taxon>Alphaproteobacteria</taxon>
        <taxon>Hyphomicrobiales</taxon>
        <taxon>Brucellaceae</taxon>
        <taxon>Brucella/Ochrobactrum group</taxon>
        <taxon>Brucella</taxon>
    </lineage>
</organism>
<gene>
    <name evidence="2" type="ORF">IH622_18355</name>
</gene>
<evidence type="ECO:0000313" key="2">
    <source>
        <dbReference type="EMBL" id="MBE0562757.1"/>
    </source>
</evidence>
<dbReference type="AlphaFoldDB" id="A0A8I0N710"/>
<dbReference type="InterPro" id="IPR019253">
    <property type="entry name" value="DUF2244_TM"/>
</dbReference>
<comment type="caution">
    <text evidence="2">The sequence shown here is derived from an EMBL/GenBank/DDBJ whole genome shotgun (WGS) entry which is preliminary data.</text>
</comment>
<keyword evidence="1" id="KW-0472">Membrane</keyword>
<evidence type="ECO:0000313" key="3">
    <source>
        <dbReference type="Proteomes" id="UP000642265"/>
    </source>
</evidence>
<proteinExistence type="predicted"/>
<reference evidence="2" key="1">
    <citation type="submission" date="2020-09" db="EMBL/GenBank/DDBJ databases">
        <authorList>
            <person name="Dalcin Martins P."/>
        </authorList>
    </citation>
    <scope>NUCLEOTIDE SEQUENCE</scope>
    <source>
        <strain evidence="2">MAG47</strain>
    </source>
</reference>
<accession>A0A8I0N710</accession>
<keyword evidence="1" id="KW-1133">Transmembrane helix</keyword>